<gene>
    <name evidence="3" type="ORF">ACF05T_33185</name>
</gene>
<dbReference type="Proteomes" id="UP001603013">
    <property type="component" value="Unassembled WGS sequence"/>
</dbReference>
<dbReference type="EMBL" id="JBIBSM010000026">
    <property type="protein sequence ID" value="MFF8280864.1"/>
    <property type="molecule type" value="Genomic_DNA"/>
</dbReference>
<evidence type="ECO:0000256" key="1">
    <source>
        <dbReference type="SAM" id="MobiDB-lite"/>
    </source>
</evidence>
<comment type="caution">
    <text evidence="3">The sequence shown here is derived from an EMBL/GenBank/DDBJ whole genome shotgun (WGS) entry which is preliminary data.</text>
</comment>
<sequence>MRGLVVFAVLAVLLGAVPGAVARDVPAMSAIGRENLPNKQPSPGPRGKQITKWFHDPVGNMAYEARRTAGLDTAYGRNLAIGFVDITGLDDVDTNGYRVVVPQELKTSDPALYKSLGLARRPQMERFVIVPTFNNPSTQDVDGAHSEMVFFTQELLFMRVEDRRRTFLLYSDLSPCDGCAPEIPENTEVRWMTRSGKGSYQRRERILNAARAERHEAQMTDADRERNRKAVLRSRQMVLHKRAREAERLAQTFNRARPKICATQPSATLPGNESAGVHAQSASPALPGSRSVAYLAARAAPCSEDDTKGAGRGGLPRALAGPMAEAPGGIDFSSLELRYLSDPADGSGLQYSFEAPAAEGGDHRPRTGLTAADQTSDAFFVWLSLNPRAFWVNLNPNEPDRIVDSRLGRTDAGRIMLQADLRMKQTVAKLIHPDAATGREFWNSISGDCLSFRTWILAAPASVHQNGDKLYILDAPLDVQMETQYLQKRGDSKAAACPQQDKAAEDRNERLFRSLILPKLKHSINTAPEYAELRRVYLARVAAEWYRELSRTKATTYRGLVDKGDITPWQTESDWKPTDTFDQYVRSYTKGEFKVSKRTTSGDKIYVRTYSYGGVDLTRISLRKVSDDRFTAQHAGLTKDIDQSLNAPRPSTGGDTVLLGAPTPRQAAGLGRPEELTSPAALTLRLLPVLLLPLAALLWWRRRRLSASASASPLRRTATSSTRTGNIFRRPS</sequence>
<proteinExistence type="predicted"/>
<feature type="signal peptide" evidence="2">
    <location>
        <begin position="1"/>
        <end position="22"/>
    </location>
</feature>
<evidence type="ECO:0000256" key="2">
    <source>
        <dbReference type="SAM" id="SignalP"/>
    </source>
</evidence>
<feature type="compositionally biased region" description="Low complexity" evidence="1">
    <location>
        <begin position="711"/>
        <end position="724"/>
    </location>
</feature>
<evidence type="ECO:0000313" key="4">
    <source>
        <dbReference type="Proteomes" id="UP001603013"/>
    </source>
</evidence>
<organism evidence="3 4">
    <name type="scientific">Streptomyces lateritius</name>
    <dbReference type="NCBI Taxonomy" id="67313"/>
    <lineage>
        <taxon>Bacteria</taxon>
        <taxon>Bacillati</taxon>
        <taxon>Actinomycetota</taxon>
        <taxon>Actinomycetes</taxon>
        <taxon>Kitasatosporales</taxon>
        <taxon>Streptomycetaceae</taxon>
        <taxon>Streptomyces</taxon>
    </lineage>
</organism>
<feature type="region of interest" description="Disordered" evidence="1">
    <location>
        <begin position="265"/>
        <end position="285"/>
    </location>
</feature>
<name>A0ABW6YLX1_9ACTN</name>
<protein>
    <submittedName>
        <fullName evidence="3">Uncharacterized protein</fullName>
    </submittedName>
</protein>
<feature type="region of interest" description="Disordered" evidence="1">
    <location>
        <begin position="711"/>
        <end position="732"/>
    </location>
</feature>
<feature type="chain" id="PRO_5047384813" evidence="2">
    <location>
        <begin position="23"/>
        <end position="732"/>
    </location>
</feature>
<keyword evidence="4" id="KW-1185">Reference proteome</keyword>
<evidence type="ECO:0000313" key="3">
    <source>
        <dbReference type="EMBL" id="MFF8280864.1"/>
    </source>
</evidence>
<feature type="region of interest" description="Disordered" evidence="1">
    <location>
        <begin position="641"/>
        <end position="673"/>
    </location>
</feature>
<keyword evidence="2" id="KW-0732">Signal</keyword>
<reference evidence="3 4" key="1">
    <citation type="submission" date="2024-10" db="EMBL/GenBank/DDBJ databases">
        <title>The Natural Products Discovery Center: Release of the First 8490 Sequenced Strains for Exploring Actinobacteria Biosynthetic Diversity.</title>
        <authorList>
            <person name="Kalkreuter E."/>
            <person name="Kautsar S.A."/>
            <person name="Yang D."/>
            <person name="Bader C.D."/>
            <person name="Teijaro C.N."/>
            <person name="Fluegel L."/>
            <person name="Davis C.M."/>
            <person name="Simpson J.R."/>
            <person name="Lauterbach L."/>
            <person name="Steele A.D."/>
            <person name="Gui C."/>
            <person name="Meng S."/>
            <person name="Li G."/>
            <person name="Viehrig K."/>
            <person name="Ye F."/>
            <person name="Su P."/>
            <person name="Kiefer A.F."/>
            <person name="Nichols A."/>
            <person name="Cepeda A.J."/>
            <person name="Yan W."/>
            <person name="Fan B."/>
            <person name="Jiang Y."/>
            <person name="Adhikari A."/>
            <person name="Zheng C.-J."/>
            <person name="Schuster L."/>
            <person name="Cowan T.M."/>
            <person name="Smanski M.J."/>
            <person name="Chevrette M.G."/>
            <person name="De Carvalho L.P.S."/>
            <person name="Shen B."/>
        </authorList>
    </citation>
    <scope>NUCLEOTIDE SEQUENCE [LARGE SCALE GENOMIC DNA]</scope>
    <source>
        <strain evidence="3 4">NPDC015755</strain>
    </source>
</reference>
<accession>A0ABW6YLX1</accession>
<dbReference type="RefSeq" id="WP_391937640.1">
    <property type="nucleotide sequence ID" value="NZ_JBIBSM010000026.1"/>
</dbReference>